<keyword evidence="2" id="KW-1003">Cell membrane</keyword>
<evidence type="ECO:0000256" key="3">
    <source>
        <dbReference type="ARBA" id="ARBA00022676"/>
    </source>
</evidence>
<dbReference type="Proteomes" id="UP001059380">
    <property type="component" value="Chromosome"/>
</dbReference>
<feature type="transmembrane region" description="Helical" evidence="8">
    <location>
        <begin position="351"/>
        <end position="371"/>
    </location>
</feature>
<dbReference type="GO" id="GO:0009103">
    <property type="term" value="P:lipopolysaccharide biosynthetic process"/>
    <property type="evidence" value="ECO:0007669"/>
    <property type="project" value="UniProtKB-ARBA"/>
</dbReference>
<dbReference type="EMBL" id="CP093313">
    <property type="protein sequence ID" value="UWZ85438.1"/>
    <property type="molecule type" value="Genomic_DNA"/>
</dbReference>
<evidence type="ECO:0000256" key="6">
    <source>
        <dbReference type="ARBA" id="ARBA00022989"/>
    </source>
</evidence>
<feature type="transmembrane region" description="Helical" evidence="8">
    <location>
        <begin position="103"/>
        <end position="125"/>
    </location>
</feature>
<keyword evidence="11" id="KW-1185">Reference proteome</keyword>
<dbReference type="PANTHER" id="PTHR33908">
    <property type="entry name" value="MANNOSYLTRANSFERASE YKCB-RELATED"/>
    <property type="match status" value="1"/>
</dbReference>
<sequence>MPSADIRNRRSFLDVSGTPGSFFGADRTAEATWFVAIFIFALFAAGFLVRVWGISKFHYWDEWVYLQDAQVICCGKINYSELDFRPPLLSVIFAGVFLFWRSVYVACITTAILNALAPVFLYFAGTKSVGRIPAAIASVLLAFAPFFVGVFPDGFASDDTGNSLLTDSPSLTMLILGLWLLLRALERPTALRFFCAGISLALCILMRFGAIPSVAMLLLLPLISPSRWKALLASVGGVAAGLAPYLLWSRLNFGGFLSTLRSAWSHVEGPVEPRTYFLHNAATVFTPVAIAGLLLCLVYQLSLLRERFVRGSGVLRSVTDSRQSAIRVFLWLWLAAGLLFFSLMPHKEPRYILPLAPPVLLLAGSGLALFAALPSRALRVTGAMCVAAALLLVFLPLRERFRTPFINLGISDEELASRLLQSSVPAGASLWMSFNYPVFAFYTNLPIQELSDVGPALYEDMKKVPPGDVLIVYREAENPSQSDIAWVDASGRFKRIVEYPSLVIYCSVGSPKQGAR</sequence>
<dbReference type="InterPro" id="IPR050297">
    <property type="entry name" value="LipidA_mod_glycosyltrf_83"/>
</dbReference>
<dbReference type="GO" id="GO:0005886">
    <property type="term" value="C:plasma membrane"/>
    <property type="evidence" value="ECO:0007669"/>
    <property type="project" value="UniProtKB-SubCell"/>
</dbReference>
<comment type="subcellular location">
    <subcellularLocation>
        <location evidence="1">Cell membrane</location>
        <topology evidence="1">Multi-pass membrane protein</topology>
    </subcellularLocation>
</comment>
<dbReference type="Pfam" id="PF13231">
    <property type="entry name" value="PMT_2"/>
    <property type="match status" value="1"/>
</dbReference>
<evidence type="ECO:0000313" key="11">
    <source>
        <dbReference type="Proteomes" id="UP001059380"/>
    </source>
</evidence>
<evidence type="ECO:0000259" key="9">
    <source>
        <dbReference type="Pfam" id="PF13231"/>
    </source>
</evidence>
<keyword evidence="4 10" id="KW-0808">Transferase</keyword>
<gene>
    <name evidence="10" type="ORF">MOP44_05725</name>
</gene>
<feature type="transmembrane region" description="Helical" evidence="8">
    <location>
        <begin position="377"/>
        <end position="397"/>
    </location>
</feature>
<feature type="transmembrane region" description="Helical" evidence="8">
    <location>
        <begin position="194"/>
        <end position="224"/>
    </location>
</feature>
<evidence type="ECO:0000313" key="10">
    <source>
        <dbReference type="EMBL" id="UWZ85438.1"/>
    </source>
</evidence>
<feature type="transmembrane region" description="Helical" evidence="8">
    <location>
        <begin position="132"/>
        <end position="151"/>
    </location>
</feature>
<evidence type="ECO:0000256" key="2">
    <source>
        <dbReference type="ARBA" id="ARBA00022475"/>
    </source>
</evidence>
<feature type="transmembrane region" description="Helical" evidence="8">
    <location>
        <begin position="284"/>
        <end position="304"/>
    </location>
</feature>
<dbReference type="KEGG" id="orp:MOP44_05725"/>
<evidence type="ECO:0000256" key="8">
    <source>
        <dbReference type="SAM" id="Phobius"/>
    </source>
</evidence>
<dbReference type="InterPro" id="IPR038731">
    <property type="entry name" value="RgtA/B/C-like"/>
</dbReference>
<dbReference type="EC" id="2.4.-.-" evidence="10"/>
<evidence type="ECO:0000256" key="5">
    <source>
        <dbReference type="ARBA" id="ARBA00022692"/>
    </source>
</evidence>
<dbReference type="RefSeq" id="WP_260794969.1">
    <property type="nucleotide sequence ID" value="NZ_CP093313.1"/>
</dbReference>
<keyword evidence="3 10" id="KW-0328">Glycosyltransferase</keyword>
<dbReference type="AlphaFoldDB" id="A0A9J7BX12"/>
<organism evidence="10 11">
    <name type="scientific">Occallatibacter riparius</name>
    <dbReference type="NCBI Taxonomy" id="1002689"/>
    <lineage>
        <taxon>Bacteria</taxon>
        <taxon>Pseudomonadati</taxon>
        <taxon>Acidobacteriota</taxon>
        <taxon>Terriglobia</taxon>
        <taxon>Terriglobales</taxon>
        <taxon>Acidobacteriaceae</taxon>
        <taxon>Occallatibacter</taxon>
    </lineage>
</organism>
<keyword evidence="6 8" id="KW-1133">Transmembrane helix</keyword>
<keyword evidence="5 8" id="KW-0812">Transmembrane</keyword>
<feature type="transmembrane region" description="Helical" evidence="8">
    <location>
        <begin position="324"/>
        <end position="344"/>
    </location>
</feature>
<protein>
    <submittedName>
        <fullName evidence="10">Glycosyltransferase family 39 protein</fullName>
        <ecNumber evidence="10">2.4.-.-</ecNumber>
    </submittedName>
</protein>
<evidence type="ECO:0000256" key="4">
    <source>
        <dbReference type="ARBA" id="ARBA00022679"/>
    </source>
</evidence>
<feature type="transmembrane region" description="Helical" evidence="8">
    <location>
        <begin position="163"/>
        <end position="182"/>
    </location>
</feature>
<feature type="transmembrane region" description="Helical" evidence="8">
    <location>
        <begin position="31"/>
        <end position="53"/>
    </location>
</feature>
<name>A0A9J7BX12_9BACT</name>
<evidence type="ECO:0000256" key="7">
    <source>
        <dbReference type="ARBA" id="ARBA00023136"/>
    </source>
</evidence>
<dbReference type="PANTHER" id="PTHR33908:SF11">
    <property type="entry name" value="MEMBRANE PROTEIN"/>
    <property type="match status" value="1"/>
</dbReference>
<accession>A0A9J7BX12</accession>
<reference evidence="10" key="1">
    <citation type="submission" date="2021-04" db="EMBL/GenBank/DDBJ databases">
        <title>Phylogenetic analysis of Acidobacteriaceae.</title>
        <authorList>
            <person name="Qiu L."/>
            <person name="Zhang Q."/>
        </authorList>
    </citation>
    <scope>NUCLEOTIDE SEQUENCE</scope>
    <source>
        <strain evidence="10">DSM 25168</strain>
    </source>
</reference>
<evidence type="ECO:0000256" key="1">
    <source>
        <dbReference type="ARBA" id="ARBA00004651"/>
    </source>
</evidence>
<keyword evidence="7 8" id="KW-0472">Membrane</keyword>
<dbReference type="GO" id="GO:0016763">
    <property type="term" value="F:pentosyltransferase activity"/>
    <property type="evidence" value="ECO:0007669"/>
    <property type="project" value="TreeGrafter"/>
</dbReference>
<proteinExistence type="predicted"/>
<feature type="domain" description="Glycosyltransferase RgtA/B/C/D-like" evidence="9">
    <location>
        <begin position="86"/>
        <end position="242"/>
    </location>
</feature>